<dbReference type="Proteomes" id="UP000000483">
    <property type="component" value="Chromosome"/>
</dbReference>
<dbReference type="PRINTS" id="PR00114">
    <property type="entry name" value="STPHPHTASE"/>
</dbReference>
<dbReference type="PANTHER" id="PTHR42850">
    <property type="entry name" value="METALLOPHOSPHOESTERASE"/>
    <property type="match status" value="1"/>
</dbReference>
<dbReference type="AlphaFoldDB" id="F2NJP7"/>
<evidence type="ECO:0000259" key="1">
    <source>
        <dbReference type="Pfam" id="PF00149"/>
    </source>
</evidence>
<reference evidence="3" key="2">
    <citation type="submission" date="2011-03" db="EMBL/GenBank/DDBJ databases">
        <title>The complete genome of Desulfobacca acetoxidans DSM 11109.</title>
        <authorList>
            <consortium name="US DOE Joint Genome Institute (JGI-PGF)"/>
            <person name="Lucas S."/>
            <person name="Copeland A."/>
            <person name="Lapidus A."/>
            <person name="Bruce D."/>
            <person name="Goodwin L."/>
            <person name="Pitluck S."/>
            <person name="Peters L."/>
            <person name="Kyrpides N."/>
            <person name="Mavromatis K."/>
            <person name="Ivanova N."/>
            <person name="Ovchinnikova G."/>
            <person name="Teshima H."/>
            <person name="Detter J.C."/>
            <person name="Han C."/>
            <person name="Land M."/>
            <person name="Hauser L."/>
            <person name="Markowitz V."/>
            <person name="Cheng J.-F."/>
            <person name="Hugenholtz P."/>
            <person name="Woyke T."/>
            <person name="Wu D."/>
            <person name="Spring S."/>
            <person name="Schueler E."/>
            <person name="Brambilla E."/>
            <person name="Klenk H.-P."/>
            <person name="Eisen J.A."/>
        </authorList>
    </citation>
    <scope>NUCLEOTIDE SEQUENCE [LARGE SCALE GENOMIC DNA]</scope>
    <source>
        <strain evidence="3">ATCC 700848 / DSM 11109 / ASRB2</strain>
    </source>
</reference>
<dbReference type="CDD" id="cd00144">
    <property type="entry name" value="MPP_PPP_family"/>
    <property type="match status" value="1"/>
</dbReference>
<dbReference type="GO" id="GO:0110154">
    <property type="term" value="P:RNA decapping"/>
    <property type="evidence" value="ECO:0007669"/>
    <property type="project" value="TreeGrafter"/>
</dbReference>
<dbReference type="OrthoDB" id="9807890at2"/>
<dbReference type="HOGENOM" id="CLU_023125_4_0_7"/>
<proteinExistence type="predicted"/>
<dbReference type="Pfam" id="PF00149">
    <property type="entry name" value="Metallophos"/>
    <property type="match status" value="1"/>
</dbReference>
<dbReference type="GO" id="GO:0016791">
    <property type="term" value="F:phosphatase activity"/>
    <property type="evidence" value="ECO:0007669"/>
    <property type="project" value="TreeGrafter"/>
</dbReference>
<dbReference type="InterPro" id="IPR006186">
    <property type="entry name" value="Ser/Thr-sp_prot-phosphatase"/>
</dbReference>
<dbReference type="eggNOG" id="COG0639">
    <property type="taxonomic scope" value="Bacteria"/>
</dbReference>
<dbReference type="InterPro" id="IPR029052">
    <property type="entry name" value="Metallo-depent_PP-like"/>
</dbReference>
<dbReference type="PANTHER" id="PTHR42850:SF4">
    <property type="entry name" value="ZINC-DEPENDENT ENDOPOLYPHOSPHATASE"/>
    <property type="match status" value="1"/>
</dbReference>
<dbReference type="KEGG" id="dao:Desac_1864"/>
<dbReference type="Gene3D" id="3.60.21.10">
    <property type="match status" value="1"/>
</dbReference>
<dbReference type="RefSeq" id="WP_013706811.1">
    <property type="nucleotide sequence ID" value="NC_015388.1"/>
</dbReference>
<dbReference type="GO" id="GO:0008803">
    <property type="term" value="F:bis(5'-nucleosyl)-tetraphosphatase (symmetrical) activity"/>
    <property type="evidence" value="ECO:0007669"/>
    <property type="project" value="TreeGrafter"/>
</dbReference>
<dbReference type="EMBL" id="CP002629">
    <property type="protein sequence ID" value="AEB09702.1"/>
    <property type="molecule type" value="Genomic_DNA"/>
</dbReference>
<gene>
    <name evidence="2" type="ordered locus">Desac_1864</name>
</gene>
<evidence type="ECO:0000313" key="3">
    <source>
        <dbReference type="Proteomes" id="UP000000483"/>
    </source>
</evidence>
<dbReference type="SUPFAM" id="SSF56300">
    <property type="entry name" value="Metallo-dependent phosphatases"/>
    <property type="match status" value="1"/>
</dbReference>
<dbReference type="GO" id="GO:0005737">
    <property type="term" value="C:cytoplasm"/>
    <property type="evidence" value="ECO:0007669"/>
    <property type="project" value="TreeGrafter"/>
</dbReference>
<protein>
    <submittedName>
        <fullName evidence="2">Metallophosphoesterase</fullName>
    </submittedName>
</protein>
<reference evidence="2 3" key="1">
    <citation type="journal article" date="2011" name="Stand. Genomic Sci.">
        <title>Complete genome sequence of the acetate-degrading sulfate reducer Desulfobacca acetoxidans type strain (ASRB2).</title>
        <authorList>
            <person name="Goker M."/>
            <person name="Teshima H."/>
            <person name="Lapidus A."/>
            <person name="Nolan M."/>
            <person name="Lucas S."/>
            <person name="Hammon N."/>
            <person name="Deshpande S."/>
            <person name="Cheng J.F."/>
            <person name="Tapia R."/>
            <person name="Han C."/>
            <person name="Goodwin L."/>
            <person name="Pitluck S."/>
            <person name="Huntemann M."/>
            <person name="Liolios K."/>
            <person name="Ivanova N."/>
            <person name="Pagani I."/>
            <person name="Mavromatis K."/>
            <person name="Ovchinikova G."/>
            <person name="Pati A."/>
            <person name="Chen A."/>
            <person name="Palaniappan K."/>
            <person name="Land M."/>
            <person name="Hauser L."/>
            <person name="Brambilla E.M."/>
            <person name="Rohde M."/>
            <person name="Spring S."/>
            <person name="Detter J.C."/>
            <person name="Woyke T."/>
            <person name="Bristow J."/>
            <person name="Eisen J.A."/>
            <person name="Markowitz V."/>
            <person name="Hugenholtz P."/>
            <person name="Kyrpides N.C."/>
            <person name="Klenk H.P."/>
        </authorList>
    </citation>
    <scope>NUCLEOTIDE SEQUENCE [LARGE SCALE GENOMIC DNA]</scope>
    <source>
        <strain evidence="3">ATCC 700848 / DSM 11109 / ASRB2</strain>
    </source>
</reference>
<keyword evidence="3" id="KW-1185">Reference proteome</keyword>
<dbReference type="InterPro" id="IPR050126">
    <property type="entry name" value="Ap4A_hydrolase"/>
</dbReference>
<sequence>MIYAIGDIHGCRQHLSDLLSLVKPDLEHHKLVFIGDYIDRGPDSRGVVDDIIDLKKKYNPENIICLMGNHERMFLNFLDGREELFFLYNGGAATAVSYWGPHWEQQPHLLPAAHQKFFEELRLIYETPDYIFVHGGLKPGIPLEQQQEEDLLWIRGEFINSLEDFGRRVVFGHTPMRAPLIMPNKIGIDTGAVYGNKLTCVLLPEEIFFSVP</sequence>
<organism evidence="2 3">
    <name type="scientific">Desulfobacca acetoxidans (strain ATCC 700848 / DSM 11109 / ASRB2)</name>
    <dbReference type="NCBI Taxonomy" id="880072"/>
    <lineage>
        <taxon>Bacteria</taxon>
        <taxon>Pseudomonadati</taxon>
        <taxon>Thermodesulfobacteriota</taxon>
        <taxon>Desulfobaccia</taxon>
        <taxon>Desulfobaccales</taxon>
        <taxon>Desulfobaccaceae</taxon>
        <taxon>Desulfobacca</taxon>
    </lineage>
</organism>
<feature type="domain" description="Calcineurin-like phosphoesterase" evidence="1">
    <location>
        <begin position="2"/>
        <end position="177"/>
    </location>
</feature>
<evidence type="ECO:0000313" key="2">
    <source>
        <dbReference type="EMBL" id="AEB09702.1"/>
    </source>
</evidence>
<dbReference type="STRING" id="880072.Desac_1864"/>
<dbReference type="InterPro" id="IPR004843">
    <property type="entry name" value="Calcineurin-like_PHP"/>
</dbReference>
<name>F2NJP7_DESAR</name>
<accession>F2NJP7</accession>